<feature type="chain" id="PRO_5030886663" description="17 kDa surface antigen" evidence="2">
    <location>
        <begin position="24"/>
        <end position="126"/>
    </location>
</feature>
<evidence type="ECO:0000313" key="4">
    <source>
        <dbReference type="Proteomes" id="UP000549617"/>
    </source>
</evidence>
<keyword evidence="4" id="KW-1185">Reference proteome</keyword>
<keyword evidence="1" id="KW-0812">Transmembrane</keyword>
<keyword evidence="1" id="KW-0472">Membrane</keyword>
<keyword evidence="2" id="KW-0732">Signal</keyword>
<name>A0A7W9AFB6_9SPHN</name>
<organism evidence="3 4">
    <name type="scientific">Sphingobium boeckii</name>
    <dbReference type="NCBI Taxonomy" id="1082345"/>
    <lineage>
        <taxon>Bacteria</taxon>
        <taxon>Pseudomonadati</taxon>
        <taxon>Pseudomonadota</taxon>
        <taxon>Alphaproteobacteria</taxon>
        <taxon>Sphingomonadales</taxon>
        <taxon>Sphingomonadaceae</taxon>
        <taxon>Sphingobium</taxon>
    </lineage>
</organism>
<proteinExistence type="predicted"/>
<reference evidence="3 4" key="1">
    <citation type="submission" date="2020-08" db="EMBL/GenBank/DDBJ databases">
        <title>Genomic Encyclopedia of Type Strains, Phase IV (KMG-IV): sequencing the most valuable type-strain genomes for metagenomic binning, comparative biology and taxonomic classification.</title>
        <authorList>
            <person name="Goeker M."/>
        </authorList>
    </citation>
    <scope>NUCLEOTIDE SEQUENCE [LARGE SCALE GENOMIC DNA]</scope>
    <source>
        <strain evidence="3 4">DSM 25079</strain>
    </source>
</reference>
<evidence type="ECO:0008006" key="5">
    <source>
        <dbReference type="Google" id="ProtNLM"/>
    </source>
</evidence>
<dbReference type="EMBL" id="JACIJC010000001">
    <property type="protein sequence ID" value="MBB5684623.1"/>
    <property type="molecule type" value="Genomic_DNA"/>
</dbReference>
<evidence type="ECO:0000256" key="2">
    <source>
        <dbReference type="SAM" id="SignalP"/>
    </source>
</evidence>
<evidence type="ECO:0000313" key="3">
    <source>
        <dbReference type="EMBL" id="MBB5684623.1"/>
    </source>
</evidence>
<dbReference type="RefSeq" id="WP_184015096.1">
    <property type="nucleotide sequence ID" value="NZ_JACIJC010000001.1"/>
</dbReference>
<protein>
    <recommendedName>
        <fullName evidence="5">17 kDa surface antigen</fullName>
    </recommendedName>
</protein>
<dbReference type="Proteomes" id="UP000549617">
    <property type="component" value="Unassembled WGS sequence"/>
</dbReference>
<feature type="signal peptide" evidence="2">
    <location>
        <begin position="1"/>
        <end position="23"/>
    </location>
</feature>
<keyword evidence="1" id="KW-1133">Transmembrane helix</keyword>
<feature type="transmembrane region" description="Helical" evidence="1">
    <location>
        <begin position="39"/>
        <end position="58"/>
    </location>
</feature>
<dbReference type="AlphaFoldDB" id="A0A7W9AFB6"/>
<accession>A0A7W9AFB6</accession>
<sequence>MTNFFLKAAGAMALGAAALGAVATPAEARRGWHDRGRDHTGTAIVAGVAGLAIGAALASNRDRYEDRYYYRGGPRYRDRYYDYDRPRYRNNRDYRSYRDYRGYRDCRTRKVYDPYLDRRVKVRYCR</sequence>
<evidence type="ECO:0000256" key="1">
    <source>
        <dbReference type="SAM" id="Phobius"/>
    </source>
</evidence>
<gene>
    <name evidence="3" type="ORF">FHS49_000614</name>
</gene>
<comment type="caution">
    <text evidence="3">The sequence shown here is derived from an EMBL/GenBank/DDBJ whole genome shotgun (WGS) entry which is preliminary data.</text>
</comment>